<evidence type="ECO:0000313" key="1">
    <source>
        <dbReference type="EMBL" id="ERI88615.1"/>
    </source>
</evidence>
<comment type="caution">
    <text evidence="1">The sequence shown here is derived from an EMBL/GenBank/DDBJ whole genome shotgun (WGS) entry which is preliminary data.</text>
</comment>
<gene>
    <name evidence="1" type="ORF">HMPREF1981_00470</name>
</gene>
<protein>
    <submittedName>
        <fullName evidence="1">Uncharacterized protein</fullName>
    </submittedName>
</protein>
<reference evidence="1 2" key="1">
    <citation type="submission" date="2013-08" db="EMBL/GenBank/DDBJ databases">
        <authorList>
            <person name="Weinstock G."/>
            <person name="Sodergren E."/>
            <person name="Wylie T."/>
            <person name="Fulton L."/>
            <person name="Fulton R."/>
            <person name="Fronick C."/>
            <person name="O'Laughlin M."/>
            <person name="Godfrey J."/>
            <person name="Miner T."/>
            <person name="Herter B."/>
            <person name="Appelbaum E."/>
            <person name="Cordes M."/>
            <person name="Lek S."/>
            <person name="Wollam A."/>
            <person name="Pepin K.H."/>
            <person name="Palsikar V.B."/>
            <person name="Mitreva M."/>
            <person name="Wilson R.K."/>
        </authorList>
    </citation>
    <scope>NUCLEOTIDE SEQUENCE [LARGE SCALE GENOMIC DNA]</scope>
    <source>
        <strain evidence="1 2">F0041</strain>
    </source>
</reference>
<dbReference type="HOGENOM" id="CLU_2138611_0_0_10"/>
<dbReference type="Proteomes" id="UP000016496">
    <property type="component" value="Unassembled WGS sequence"/>
</dbReference>
<evidence type="ECO:0000313" key="2">
    <source>
        <dbReference type="Proteomes" id="UP000016496"/>
    </source>
</evidence>
<sequence>MSFLRSSVAFPIIMYCRILGLIKNIKESCKCETRSEVDNLPSQMERDAVHANKYKADIYSMAKTIWIAFEGQYIPNSVVSLRQYISGDIYLYPLEKNYCHNVQITMETPILMR</sequence>
<proteinExistence type="predicted"/>
<name>U2CVN8_9BACE</name>
<dbReference type="AlphaFoldDB" id="U2CVN8"/>
<organism evidence="1 2">
    <name type="scientific">Bacteroides pyogenes F0041</name>
    <dbReference type="NCBI Taxonomy" id="1321819"/>
    <lineage>
        <taxon>Bacteria</taxon>
        <taxon>Pseudomonadati</taxon>
        <taxon>Bacteroidota</taxon>
        <taxon>Bacteroidia</taxon>
        <taxon>Bacteroidales</taxon>
        <taxon>Bacteroidaceae</taxon>
        <taxon>Bacteroides</taxon>
    </lineage>
</organism>
<feature type="non-terminal residue" evidence="1">
    <location>
        <position position="113"/>
    </location>
</feature>
<accession>U2CVN8</accession>
<dbReference type="EMBL" id="AWSV01000028">
    <property type="protein sequence ID" value="ERI88615.1"/>
    <property type="molecule type" value="Genomic_DNA"/>
</dbReference>